<dbReference type="RefSeq" id="WP_075072127.1">
    <property type="nucleotide sequence ID" value="NZ_DF967972.1"/>
</dbReference>
<dbReference type="EMBL" id="DF967972">
    <property type="protein sequence ID" value="GAP12721.1"/>
    <property type="molecule type" value="Genomic_DNA"/>
</dbReference>
<dbReference type="OrthoDB" id="1849937at2"/>
<sequence>MSDSFTTLWTKDRCALLRQFNLVGTTFDTLFGGPHTSEPGFRRAGVKTGDYIYPVWVNKGILYILTRMQVKTILPLAEYIQSFPGVFAGCERSAWDSFTFENYLKLHPEKRIFAPSCTDEVILGEDSLPIRLDVAVPAAMLEQIRFRSQKRERGLRHIVDGRLKSVIGLHGIYRLSPPSAGRFAELLAGPGAIR</sequence>
<dbReference type="Proteomes" id="UP000055060">
    <property type="component" value="Unassembled WGS sequence"/>
</dbReference>
<accession>A0A0S7BG13</accession>
<protein>
    <submittedName>
        <fullName evidence="1">Uncharacterized protein</fullName>
    </submittedName>
</protein>
<evidence type="ECO:0000313" key="2">
    <source>
        <dbReference type="Proteomes" id="UP000055060"/>
    </source>
</evidence>
<dbReference type="STRING" id="360412.LARV_00457"/>
<keyword evidence="2" id="KW-1185">Reference proteome</keyword>
<name>A0A0S7BG13_9CHLR</name>
<organism evidence="1">
    <name type="scientific">Longilinea arvoryzae</name>
    <dbReference type="NCBI Taxonomy" id="360412"/>
    <lineage>
        <taxon>Bacteria</taxon>
        <taxon>Bacillati</taxon>
        <taxon>Chloroflexota</taxon>
        <taxon>Anaerolineae</taxon>
        <taxon>Anaerolineales</taxon>
        <taxon>Anaerolineaceae</taxon>
        <taxon>Longilinea</taxon>
    </lineage>
</organism>
<proteinExistence type="predicted"/>
<reference evidence="1" key="1">
    <citation type="submission" date="2015-07" db="EMBL/GenBank/DDBJ databases">
        <title>Draft Genome Sequences of Anaerolinea thermolimosa IMO-1, Bellilinea caldifistulae GOMI-1, Leptolinea tardivitalis YMTK-2, Levilinea saccharolytica KIBI-1,Longilinea arvoryzae KOME-1, Previously Described as Members of the Anaerolineaceae (Chloroflexi).</title>
        <authorList>
            <person name="Sekiguchi Y."/>
            <person name="Ohashi A."/>
            <person name="Matsuura N."/>
            <person name="Tourlousse M.D."/>
        </authorList>
    </citation>
    <scope>NUCLEOTIDE SEQUENCE [LARGE SCALE GENOMIC DNA]</scope>
    <source>
        <strain evidence="1">KOME-1</strain>
    </source>
</reference>
<gene>
    <name evidence="1" type="ORF">LARV_00457</name>
</gene>
<dbReference type="AlphaFoldDB" id="A0A0S7BG13"/>
<evidence type="ECO:0000313" key="1">
    <source>
        <dbReference type="EMBL" id="GAP12721.1"/>
    </source>
</evidence>